<dbReference type="Proteomes" id="UP000094112">
    <property type="component" value="Unassembled WGS sequence"/>
</dbReference>
<evidence type="ECO:0000313" key="5">
    <source>
        <dbReference type="EMBL" id="ODQ59201.1"/>
    </source>
</evidence>
<feature type="transmembrane region" description="Helical" evidence="3">
    <location>
        <begin position="214"/>
        <end position="234"/>
    </location>
</feature>
<dbReference type="PANTHER" id="PTHR11360">
    <property type="entry name" value="MONOCARBOXYLATE TRANSPORTER"/>
    <property type="match status" value="1"/>
</dbReference>
<feature type="transmembrane region" description="Helical" evidence="3">
    <location>
        <begin position="392"/>
        <end position="419"/>
    </location>
</feature>
<feature type="transmembrane region" description="Helical" evidence="3">
    <location>
        <begin position="180"/>
        <end position="202"/>
    </location>
</feature>
<evidence type="ECO:0000256" key="3">
    <source>
        <dbReference type="SAM" id="Phobius"/>
    </source>
</evidence>
<dbReference type="InterPro" id="IPR011701">
    <property type="entry name" value="MFS"/>
</dbReference>
<feature type="transmembrane region" description="Helical" evidence="3">
    <location>
        <begin position="365"/>
        <end position="386"/>
    </location>
</feature>
<feature type="transmembrane region" description="Helical" evidence="3">
    <location>
        <begin position="246"/>
        <end position="266"/>
    </location>
</feature>
<dbReference type="PROSITE" id="PS50850">
    <property type="entry name" value="MFS"/>
    <property type="match status" value="1"/>
</dbReference>
<dbReference type="RefSeq" id="XP_019038408.1">
    <property type="nucleotide sequence ID" value="XM_019182763.1"/>
</dbReference>
<dbReference type="InterPro" id="IPR020846">
    <property type="entry name" value="MFS_dom"/>
</dbReference>
<dbReference type="InterPro" id="IPR036259">
    <property type="entry name" value="MFS_trans_sf"/>
</dbReference>
<organism evidence="5 6">
    <name type="scientific">Wickerhamomyces anomalus (strain ATCC 58044 / CBS 1984 / NCYC 433 / NRRL Y-366-8)</name>
    <name type="common">Yeast</name>
    <name type="synonym">Hansenula anomala</name>
    <dbReference type="NCBI Taxonomy" id="683960"/>
    <lineage>
        <taxon>Eukaryota</taxon>
        <taxon>Fungi</taxon>
        <taxon>Dikarya</taxon>
        <taxon>Ascomycota</taxon>
        <taxon>Saccharomycotina</taxon>
        <taxon>Saccharomycetes</taxon>
        <taxon>Phaffomycetales</taxon>
        <taxon>Wickerhamomycetaceae</taxon>
        <taxon>Wickerhamomyces</taxon>
    </lineage>
</organism>
<dbReference type="AlphaFoldDB" id="A0A1E3P174"/>
<dbReference type="GO" id="GO:0032218">
    <property type="term" value="P:riboflavin transport"/>
    <property type="evidence" value="ECO:0007669"/>
    <property type="project" value="TreeGrafter"/>
</dbReference>
<protein>
    <recommendedName>
        <fullName evidence="4">Major facilitator superfamily (MFS) profile domain-containing protein</fullName>
    </recommendedName>
</protein>
<name>A0A1E3P174_WICAA</name>
<feature type="transmembrane region" description="Helical" evidence="3">
    <location>
        <begin position="431"/>
        <end position="451"/>
    </location>
</feature>
<dbReference type="GeneID" id="30200009"/>
<dbReference type="SUPFAM" id="SSF103473">
    <property type="entry name" value="MFS general substrate transporter"/>
    <property type="match status" value="1"/>
</dbReference>
<reference evidence="5 6" key="1">
    <citation type="journal article" date="2016" name="Proc. Natl. Acad. Sci. U.S.A.">
        <title>Comparative genomics of biotechnologically important yeasts.</title>
        <authorList>
            <person name="Riley R."/>
            <person name="Haridas S."/>
            <person name="Wolfe K.H."/>
            <person name="Lopes M.R."/>
            <person name="Hittinger C.T."/>
            <person name="Goeker M."/>
            <person name="Salamov A.A."/>
            <person name="Wisecaver J.H."/>
            <person name="Long T.M."/>
            <person name="Calvey C.H."/>
            <person name="Aerts A.L."/>
            <person name="Barry K.W."/>
            <person name="Choi C."/>
            <person name="Clum A."/>
            <person name="Coughlan A.Y."/>
            <person name="Deshpande S."/>
            <person name="Douglass A.P."/>
            <person name="Hanson S.J."/>
            <person name="Klenk H.-P."/>
            <person name="LaButti K.M."/>
            <person name="Lapidus A."/>
            <person name="Lindquist E.A."/>
            <person name="Lipzen A.M."/>
            <person name="Meier-Kolthoff J.P."/>
            <person name="Ohm R.A."/>
            <person name="Otillar R.P."/>
            <person name="Pangilinan J.L."/>
            <person name="Peng Y."/>
            <person name="Rokas A."/>
            <person name="Rosa C.A."/>
            <person name="Scheuner C."/>
            <person name="Sibirny A.A."/>
            <person name="Slot J.C."/>
            <person name="Stielow J.B."/>
            <person name="Sun H."/>
            <person name="Kurtzman C.P."/>
            <person name="Blackwell M."/>
            <person name="Grigoriev I.V."/>
            <person name="Jeffries T.W."/>
        </authorList>
    </citation>
    <scope>NUCLEOTIDE SEQUENCE [LARGE SCALE GENOMIC DNA]</scope>
    <source>
        <strain evidence="6">ATCC 58044 / CBS 1984 / NCYC 433 / NRRL Y-366-8</strain>
    </source>
</reference>
<dbReference type="Gene3D" id="1.20.1250.20">
    <property type="entry name" value="MFS general substrate transporter like domains"/>
    <property type="match status" value="2"/>
</dbReference>
<dbReference type="OrthoDB" id="6509908at2759"/>
<feature type="transmembrane region" description="Helical" evidence="3">
    <location>
        <begin position="337"/>
        <end position="358"/>
    </location>
</feature>
<accession>A0A1E3P174</accession>
<keyword evidence="3" id="KW-0472">Membrane</keyword>
<keyword evidence="3" id="KW-0812">Transmembrane</keyword>
<feature type="transmembrane region" description="Helical" evidence="3">
    <location>
        <begin position="128"/>
        <end position="150"/>
    </location>
</feature>
<evidence type="ECO:0000313" key="6">
    <source>
        <dbReference type="Proteomes" id="UP000094112"/>
    </source>
</evidence>
<keyword evidence="3" id="KW-1133">Transmembrane helix</keyword>
<comment type="subcellular location">
    <subcellularLocation>
        <location evidence="1">Membrane</location>
        <topology evidence="1">Multi-pass membrane protein</topology>
    </subcellularLocation>
</comment>
<feature type="domain" description="Major facilitator superfamily (MFS) profile" evidence="4">
    <location>
        <begin position="89"/>
        <end position="483"/>
    </location>
</feature>
<dbReference type="Pfam" id="PF07690">
    <property type="entry name" value="MFS_1"/>
    <property type="match status" value="1"/>
</dbReference>
<proteinExistence type="inferred from homology"/>
<dbReference type="CDD" id="cd17352">
    <property type="entry name" value="MFS_MCT_SLC16"/>
    <property type="match status" value="1"/>
</dbReference>
<feature type="transmembrane region" description="Helical" evidence="3">
    <location>
        <begin position="157"/>
        <end position="174"/>
    </location>
</feature>
<dbReference type="EMBL" id="KV454211">
    <property type="protein sequence ID" value="ODQ59201.1"/>
    <property type="molecule type" value="Genomic_DNA"/>
</dbReference>
<dbReference type="GO" id="GO:0022857">
    <property type="term" value="F:transmembrane transporter activity"/>
    <property type="evidence" value="ECO:0007669"/>
    <property type="project" value="InterPro"/>
</dbReference>
<feature type="transmembrane region" description="Helical" evidence="3">
    <location>
        <begin position="302"/>
        <end position="325"/>
    </location>
</feature>
<feature type="transmembrane region" description="Helical" evidence="3">
    <location>
        <begin position="88"/>
        <end position="108"/>
    </location>
</feature>
<dbReference type="InterPro" id="IPR050327">
    <property type="entry name" value="Proton-linked_MCT"/>
</dbReference>
<feature type="transmembrane region" description="Helical" evidence="3">
    <location>
        <begin position="457"/>
        <end position="478"/>
    </location>
</feature>
<dbReference type="PANTHER" id="PTHR11360:SF177">
    <property type="entry name" value="RIBOFLAVIN TRANSPORTER MCH5"/>
    <property type="match status" value="1"/>
</dbReference>
<gene>
    <name evidence="5" type="ORF">WICANDRAFT_55732</name>
</gene>
<comment type="similarity">
    <text evidence="2">Belongs to the major facilitator superfamily. Monocarboxylate porter (TC 2.A.1.13) family.</text>
</comment>
<evidence type="ECO:0000259" key="4">
    <source>
        <dbReference type="PROSITE" id="PS50850"/>
    </source>
</evidence>
<keyword evidence="6" id="KW-1185">Reference proteome</keyword>
<dbReference type="GO" id="GO:0016020">
    <property type="term" value="C:membrane"/>
    <property type="evidence" value="ECO:0007669"/>
    <property type="project" value="UniProtKB-SubCell"/>
</dbReference>
<evidence type="ECO:0000256" key="2">
    <source>
        <dbReference type="ARBA" id="ARBA00006727"/>
    </source>
</evidence>
<sequence length="493" mass="54619">MEHLTIPERPKFVSYDSSETVVSASVAFIEDLEAQHTKVHKIDDFNEHHDSDAESIITIGNDATHDEKKVSMFMDDVDDFPEGGLKSYLVVLGSFLGLIPCFGLFNILGVIESYVNEHQLSNVDSSTVGWVFSVFSFITYTTCIFSGTYFDRNGSRVPLIAGTTLVCSGLVATASSKTVIHFILSFSLLTAFGNGLLMSPLVSVVSHYFLQKRAFFSSLATLGGSFGGVIFPILLRELFPRLGFEWSMRIFALICGFLLLFSILLARERFNNSENYANETLKQRTLAYLSAFDFNSLRDLRFVFCAIGALFAEVSTVSLMTYFASYAIQRGFTIDDTYVLVTIVNAGTIPGRFITGYLADKLGRFNVIIVTIMLSGVVGLVLWMPFGYSLKVLYAYAAVYGFFSGSIFSLLPVCCGQICKTEEFGRRYSTMYFIVAFGTLVGVPIGGAIIGDKSITNYNYFIVYTAVAAFLSSTCYFLSRYFSLGKIRLTAKF</sequence>
<evidence type="ECO:0000256" key="1">
    <source>
        <dbReference type="ARBA" id="ARBA00004141"/>
    </source>
</evidence>